<accession>A0A7J7DXD7</accession>
<feature type="domain" description="THO1-MOS11 C-terminal" evidence="2">
    <location>
        <begin position="86"/>
        <end position="116"/>
    </location>
</feature>
<comment type="caution">
    <text evidence="3">The sequence shown here is derived from an EMBL/GenBank/DDBJ whole genome shotgun (WGS) entry which is preliminary data.</text>
</comment>
<sequence length="238" mass="25949">MATVNADKLTTAATTHDNNDENTSKNPNQTPVASTKLDRPEDTSGNALSAVIPGCAGPKKNAQELKTTVAAAATLTGTTDASGSSIQKKIRRAERFGMAVMLSEEEKRNSRAERFGTGLRLQGSEALTKSEELKRKARAERFGLSVSSVTTGEEAKKKARVGRFAPAPKLDALEEEKRKARTARSILVLIISFQQKTLLGNCQYLHTDLRLRGDVLYSSQVFSSSYKFSDACEWQGEY</sequence>
<dbReference type="GO" id="GO:0005634">
    <property type="term" value="C:nucleus"/>
    <property type="evidence" value="ECO:0007669"/>
    <property type="project" value="TreeGrafter"/>
</dbReference>
<name>A0A7J7DXD7_TRIWF</name>
<evidence type="ECO:0000259" key="2">
    <source>
        <dbReference type="Pfam" id="PF18592"/>
    </source>
</evidence>
<dbReference type="Proteomes" id="UP000593562">
    <property type="component" value="Unassembled WGS sequence"/>
</dbReference>
<organism evidence="3 4">
    <name type="scientific">Tripterygium wilfordii</name>
    <name type="common">Thunder God vine</name>
    <dbReference type="NCBI Taxonomy" id="458696"/>
    <lineage>
        <taxon>Eukaryota</taxon>
        <taxon>Viridiplantae</taxon>
        <taxon>Streptophyta</taxon>
        <taxon>Embryophyta</taxon>
        <taxon>Tracheophyta</taxon>
        <taxon>Spermatophyta</taxon>
        <taxon>Magnoliopsida</taxon>
        <taxon>eudicotyledons</taxon>
        <taxon>Gunneridae</taxon>
        <taxon>Pentapetalae</taxon>
        <taxon>rosids</taxon>
        <taxon>fabids</taxon>
        <taxon>Celastrales</taxon>
        <taxon>Celastraceae</taxon>
        <taxon>Tripterygium</taxon>
    </lineage>
</organism>
<reference evidence="3 4" key="1">
    <citation type="journal article" date="2020" name="Nat. Commun.">
        <title>Genome of Tripterygium wilfordii and identification of cytochrome P450 involved in triptolide biosynthesis.</title>
        <authorList>
            <person name="Tu L."/>
            <person name="Su P."/>
            <person name="Zhang Z."/>
            <person name="Gao L."/>
            <person name="Wang J."/>
            <person name="Hu T."/>
            <person name="Zhou J."/>
            <person name="Zhang Y."/>
            <person name="Zhao Y."/>
            <person name="Liu Y."/>
            <person name="Song Y."/>
            <person name="Tong Y."/>
            <person name="Lu Y."/>
            <person name="Yang J."/>
            <person name="Xu C."/>
            <person name="Jia M."/>
            <person name="Peters R.J."/>
            <person name="Huang L."/>
            <person name="Gao W."/>
        </authorList>
    </citation>
    <scope>NUCLEOTIDE SEQUENCE [LARGE SCALE GENOMIC DNA]</scope>
    <source>
        <strain evidence="4">cv. XIE 37</strain>
        <tissue evidence="3">Leaf</tissue>
    </source>
</reference>
<evidence type="ECO:0000313" key="4">
    <source>
        <dbReference type="Proteomes" id="UP000593562"/>
    </source>
</evidence>
<dbReference type="InterPro" id="IPR040746">
    <property type="entry name" value="THO1_MOS11_C"/>
</dbReference>
<dbReference type="EMBL" id="JAAARO010000003">
    <property type="protein sequence ID" value="KAF5750987.1"/>
    <property type="molecule type" value="Genomic_DNA"/>
</dbReference>
<dbReference type="InterPro" id="IPR044209">
    <property type="entry name" value="MOS11"/>
</dbReference>
<evidence type="ECO:0000256" key="1">
    <source>
        <dbReference type="SAM" id="MobiDB-lite"/>
    </source>
</evidence>
<dbReference type="GO" id="GO:0016973">
    <property type="term" value="P:poly(A)+ mRNA export from nucleus"/>
    <property type="evidence" value="ECO:0007669"/>
    <property type="project" value="InterPro"/>
</dbReference>
<dbReference type="AlphaFoldDB" id="A0A7J7DXD7"/>
<dbReference type="FunCoup" id="A0A7J7DXD7">
    <property type="interactions" value="429"/>
</dbReference>
<dbReference type="Pfam" id="PF18592">
    <property type="entry name" value="Tho1_MOS11_C"/>
    <property type="match status" value="1"/>
</dbReference>
<gene>
    <name evidence="3" type="ORF">HS088_TW03G01328</name>
</gene>
<evidence type="ECO:0000313" key="3">
    <source>
        <dbReference type="EMBL" id="KAF5750987.1"/>
    </source>
</evidence>
<proteinExistence type="predicted"/>
<dbReference type="InParanoid" id="A0A7J7DXD7"/>
<keyword evidence="4" id="KW-1185">Reference proteome</keyword>
<dbReference type="PANTHER" id="PTHR47701">
    <property type="entry name" value="PROTEIN MODIFIER OF SNC1 11"/>
    <property type="match status" value="1"/>
</dbReference>
<dbReference type="PANTHER" id="PTHR47701:SF2">
    <property type="entry name" value="PROTEIN MODIFIER OF SNC1 11"/>
    <property type="match status" value="1"/>
</dbReference>
<feature type="region of interest" description="Disordered" evidence="1">
    <location>
        <begin position="1"/>
        <end position="48"/>
    </location>
</feature>
<feature type="compositionally biased region" description="Polar residues" evidence="1">
    <location>
        <begin position="24"/>
        <end position="33"/>
    </location>
</feature>
<protein>
    <recommendedName>
        <fullName evidence="2">THO1-MOS11 C-terminal domain-containing protein</fullName>
    </recommendedName>
</protein>